<gene>
    <name evidence="2" type="ORF">EV137_4866</name>
</gene>
<protein>
    <recommendedName>
        <fullName evidence="4">Glycosyltransferase RgtA/B/C/D-like domain-containing protein</fullName>
    </recommendedName>
</protein>
<evidence type="ECO:0000256" key="1">
    <source>
        <dbReference type="SAM" id="Phobius"/>
    </source>
</evidence>
<feature type="transmembrane region" description="Helical" evidence="1">
    <location>
        <begin position="32"/>
        <end position="50"/>
    </location>
</feature>
<organism evidence="2 3">
    <name type="scientific">Kribbella pratensis</name>
    <dbReference type="NCBI Taxonomy" id="2512112"/>
    <lineage>
        <taxon>Bacteria</taxon>
        <taxon>Bacillati</taxon>
        <taxon>Actinomycetota</taxon>
        <taxon>Actinomycetes</taxon>
        <taxon>Propionibacteriales</taxon>
        <taxon>Kribbellaceae</taxon>
        <taxon>Kribbella</taxon>
    </lineage>
</organism>
<keyword evidence="1" id="KW-1133">Transmembrane helix</keyword>
<name>A0ABY2F891_9ACTN</name>
<feature type="transmembrane region" description="Helical" evidence="1">
    <location>
        <begin position="300"/>
        <end position="315"/>
    </location>
</feature>
<feature type="transmembrane region" description="Helical" evidence="1">
    <location>
        <begin position="468"/>
        <end position="486"/>
    </location>
</feature>
<feature type="transmembrane region" description="Helical" evidence="1">
    <location>
        <begin position="86"/>
        <end position="104"/>
    </location>
</feature>
<feature type="transmembrane region" description="Helical" evidence="1">
    <location>
        <begin position="441"/>
        <end position="459"/>
    </location>
</feature>
<feature type="transmembrane region" description="Helical" evidence="1">
    <location>
        <begin position="555"/>
        <end position="576"/>
    </location>
</feature>
<feature type="transmembrane region" description="Helical" evidence="1">
    <location>
        <begin position="400"/>
        <end position="421"/>
    </location>
</feature>
<feature type="transmembrane region" description="Helical" evidence="1">
    <location>
        <begin position="271"/>
        <end position="288"/>
    </location>
</feature>
<reference evidence="2 3" key="1">
    <citation type="submission" date="2019-03" db="EMBL/GenBank/DDBJ databases">
        <title>Genomic Encyclopedia of Type Strains, Phase III (KMG-III): the genomes of soil and plant-associated and newly described type strains.</title>
        <authorList>
            <person name="Whitman W."/>
        </authorList>
    </citation>
    <scope>NUCLEOTIDE SEQUENCE [LARGE SCALE GENOMIC DNA]</scope>
    <source>
        <strain evidence="2 3">VKMAc-2574</strain>
    </source>
</reference>
<keyword evidence="1" id="KW-0812">Transmembrane</keyword>
<evidence type="ECO:0000313" key="2">
    <source>
        <dbReference type="EMBL" id="TDW86797.1"/>
    </source>
</evidence>
<feature type="transmembrane region" description="Helical" evidence="1">
    <location>
        <begin position="206"/>
        <end position="227"/>
    </location>
</feature>
<dbReference type="EMBL" id="SODU01000003">
    <property type="protein sequence ID" value="TDW86797.1"/>
    <property type="molecule type" value="Genomic_DNA"/>
</dbReference>
<sequence length="742" mass="79353">MKRAAPWLLPILVAVGGFISLGDVGIGPLVKYAAYFAGAIALPGTLLLRAAWRSTGNWAEDLGLGSVVGATWQLIGWAIFTALGWQRWLIVWPALVLIGFALVGRQHFRIAEPRPLPVAWTVGLAVSAAVMVGAATFGVMAYHPMPPYGEAYYPDLLYHLSMVQELTRTVPPEIPQVVNERLEYHWFANADMAAAVDVTRLTPMVVLFRLWVLPWLVVSLLVCATLARVVSRTWWTGVLAALALAAPQLFLLVDTSVNLAPPVSLLSPSQTFGMVAAVTAATLLIDLLFRRTDPFGRKELWGGVVAVVVAGVGGGAKPTVLPLLVGAMGLAALYLLVTARRVPWLLVGTTAVLLVVGAITFLTVAGSTSGSRLQFLAVLKSLPVYTAATGDKTQPGDGGLILPALAHGEVIGTLSLLLGLLLTLQAMSWAGFGVVGRKDPVAWFLLGAMVAGWAGYLLVDHPSVSESYFIYTAAPFSLAGAGWFAATSARASGRPVPIAIAAFVLSIGYAGLIVWARGVPAASTGRQLWLSTRMLLVVLGITLFLLLVWRLTLRQAGGGMFVVLVLLSTAPISSFLQSAIRGDTEKAPTYRAARWWVYPDEAEAALWLGQHSAPTDVVATNTWCRPAGPLAPGCDARGYLVSGIAGRRTLLEGWAYTNQAMAKQGAGGRRYTEQPSPWPDRVALTNQALTSPTVEVLRRLRDEYGVRWLYADTRNGPVAPALDQLAVRRHSVGKVRIYDLGE</sequence>
<feature type="transmembrane region" description="Helical" evidence="1">
    <location>
        <begin position="62"/>
        <end position="80"/>
    </location>
</feature>
<feature type="transmembrane region" description="Helical" evidence="1">
    <location>
        <begin position="498"/>
        <end position="516"/>
    </location>
</feature>
<dbReference type="Proteomes" id="UP000295060">
    <property type="component" value="Unassembled WGS sequence"/>
</dbReference>
<keyword evidence="1" id="KW-0472">Membrane</keyword>
<feature type="transmembrane region" description="Helical" evidence="1">
    <location>
        <begin position="344"/>
        <end position="365"/>
    </location>
</feature>
<dbReference type="RefSeq" id="WP_134130915.1">
    <property type="nucleotide sequence ID" value="NZ_SODU01000003.1"/>
</dbReference>
<evidence type="ECO:0000313" key="3">
    <source>
        <dbReference type="Proteomes" id="UP000295060"/>
    </source>
</evidence>
<feature type="transmembrane region" description="Helical" evidence="1">
    <location>
        <begin position="116"/>
        <end position="142"/>
    </location>
</feature>
<accession>A0ABY2F891</accession>
<feature type="transmembrane region" description="Helical" evidence="1">
    <location>
        <begin position="234"/>
        <end position="251"/>
    </location>
</feature>
<feature type="transmembrane region" description="Helical" evidence="1">
    <location>
        <begin position="321"/>
        <end position="337"/>
    </location>
</feature>
<proteinExistence type="predicted"/>
<comment type="caution">
    <text evidence="2">The sequence shown here is derived from an EMBL/GenBank/DDBJ whole genome shotgun (WGS) entry which is preliminary data.</text>
</comment>
<keyword evidence="3" id="KW-1185">Reference proteome</keyword>
<evidence type="ECO:0008006" key="4">
    <source>
        <dbReference type="Google" id="ProtNLM"/>
    </source>
</evidence>
<feature type="transmembrane region" description="Helical" evidence="1">
    <location>
        <begin position="528"/>
        <end position="549"/>
    </location>
</feature>